<name>A0A9D3U8B7_9ROSI</name>
<protein>
    <submittedName>
        <fullName evidence="1">Uncharacterized protein</fullName>
    </submittedName>
</protein>
<dbReference type="AlphaFoldDB" id="A0A9D3U8B7"/>
<accession>A0A9D3U8B7</accession>
<organism evidence="1 2">
    <name type="scientific">Gossypium stocksii</name>
    <dbReference type="NCBI Taxonomy" id="47602"/>
    <lineage>
        <taxon>Eukaryota</taxon>
        <taxon>Viridiplantae</taxon>
        <taxon>Streptophyta</taxon>
        <taxon>Embryophyta</taxon>
        <taxon>Tracheophyta</taxon>
        <taxon>Spermatophyta</taxon>
        <taxon>Magnoliopsida</taxon>
        <taxon>eudicotyledons</taxon>
        <taxon>Gunneridae</taxon>
        <taxon>Pentapetalae</taxon>
        <taxon>rosids</taxon>
        <taxon>malvids</taxon>
        <taxon>Malvales</taxon>
        <taxon>Malvaceae</taxon>
        <taxon>Malvoideae</taxon>
        <taxon>Gossypium</taxon>
    </lineage>
</organism>
<comment type="caution">
    <text evidence="1">The sequence shown here is derived from an EMBL/GenBank/DDBJ whole genome shotgun (WGS) entry which is preliminary data.</text>
</comment>
<reference evidence="1 2" key="1">
    <citation type="journal article" date="2021" name="Plant Biotechnol. J.">
        <title>Multi-omics assisted identification of the key and species-specific regulatory components of drought-tolerant mechanisms in Gossypium stocksii.</title>
        <authorList>
            <person name="Yu D."/>
            <person name="Ke L."/>
            <person name="Zhang D."/>
            <person name="Wu Y."/>
            <person name="Sun Y."/>
            <person name="Mei J."/>
            <person name="Sun J."/>
            <person name="Sun Y."/>
        </authorList>
    </citation>
    <scope>NUCLEOTIDE SEQUENCE [LARGE SCALE GENOMIC DNA]</scope>
    <source>
        <strain evidence="2">cv. E1</strain>
        <tissue evidence="1">Leaf</tissue>
    </source>
</reference>
<dbReference type="EMBL" id="JAIQCV010000013">
    <property type="protein sequence ID" value="KAH1031660.1"/>
    <property type="molecule type" value="Genomic_DNA"/>
</dbReference>
<dbReference type="Proteomes" id="UP000828251">
    <property type="component" value="Unassembled WGS sequence"/>
</dbReference>
<keyword evidence="2" id="KW-1185">Reference proteome</keyword>
<sequence length="132" mass="14565">MDFEGKQSCEELPISPKHENIQGVVVEVSLPTSGSDNPELGIEALTRLVKEVPEEVFKAKIKANGGTVQARSVECGKKIDRSPLKREPCSMKHVKTRLVAHVVNESVYSYSVDSNRCRGRKFGCNGDAMYVN</sequence>
<proteinExistence type="predicted"/>
<evidence type="ECO:0000313" key="2">
    <source>
        <dbReference type="Proteomes" id="UP000828251"/>
    </source>
</evidence>
<gene>
    <name evidence="1" type="ORF">J1N35_043834</name>
</gene>
<evidence type="ECO:0000313" key="1">
    <source>
        <dbReference type="EMBL" id="KAH1031660.1"/>
    </source>
</evidence>